<evidence type="ECO:0000256" key="4">
    <source>
        <dbReference type="SAM" id="MobiDB-lite"/>
    </source>
</evidence>
<evidence type="ECO:0000256" key="1">
    <source>
        <dbReference type="ARBA" id="ARBA00009861"/>
    </source>
</evidence>
<keyword evidence="2" id="KW-0808">Transferase</keyword>
<dbReference type="EMBL" id="JAGGNH010000007">
    <property type="protein sequence ID" value="KAJ0966636.1"/>
    <property type="molecule type" value="Genomic_DNA"/>
</dbReference>
<comment type="similarity">
    <text evidence="1">Belongs to the plant acyltransferase family.</text>
</comment>
<reference evidence="5" key="1">
    <citation type="submission" date="2021-03" db="EMBL/GenBank/DDBJ databases">
        <authorList>
            <person name="Li Z."/>
            <person name="Yang C."/>
        </authorList>
    </citation>
    <scope>NUCLEOTIDE SEQUENCE</scope>
    <source>
        <strain evidence="5">Dzin_1.0</strain>
        <tissue evidence="5">Leaf</tissue>
    </source>
</reference>
<evidence type="ECO:0000313" key="6">
    <source>
        <dbReference type="Proteomes" id="UP001085076"/>
    </source>
</evidence>
<dbReference type="Gene3D" id="3.30.559.10">
    <property type="entry name" value="Chloramphenicol acetyltransferase-like domain"/>
    <property type="match status" value="2"/>
</dbReference>
<dbReference type="Proteomes" id="UP001085076">
    <property type="component" value="Miscellaneous, Linkage group lg07"/>
</dbReference>
<organism evidence="5 6">
    <name type="scientific">Dioscorea zingiberensis</name>
    <dbReference type="NCBI Taxonomy" id="325984"/>
    <lineage>
        <taxon>Eukaryota</taxon>
        <taxon>Viridiplantae</taxon>
        <taxon>Streptophyta</taxon>
        <taxon>Embryophyta</taxon>
        <taxon>Tracheophyta</taxon>
        <taxon>Spermatophyta</taxon>
        <taxon>Magnoliopsida</taxon>
        <taxon>Liliopsida</taxon>
        <taxon>Dioscoreales</taxon>
        <taxon>Dioscoreaceae</taxon>
        <taxon>Dioscorea</taxon>
    </lineage>
</organism>
<dbReference type="PANTHER" id="PTHR31896:SF76">
    <property type="entry name" value="BAHD ACYLTRANSFERASE DCR"/>
    <property type="match status" value="1"/>
</dbReference>
<keyword evidence="6" id="KW-1185">Reference proteome</keyword>
<dbReference type="OrthoDB" id="1862401at2759"/>
<gene>
    <name evidence="5" type="ORF">J5N97_023553</name>
</gene>
<proteinExistence type="inferred from homology"/>
<dbReference type="InterPro" id="IPR023213">
    <property type="entry name" value="CAT-like_dom_sf"/>
</dbReference>
<dbReference type="SUPFAM" id="SSF52777">
    <property type="entry name" value="CoA-dependent acyltransferases"/>
    <property type="match status" value="1"/>
</dbReference>
<keyword evidence="3" id="KW-0012">Acyltransferase</keyword>
<dbReference type="FunFam" id="3.30.559.10:FF:000008">
    <property type="entry name" value="Tryptamine hydroxycinnamoyl transferase"/>
    <property type="match status" value="1"/>
</dbReference>
<sequence length="447" mass="49115">MAIEKETSHVKVLNKSNVLPNTPLHNPPIPLTSFDLPYITFYYNQKLLLYKCKPEEFDDIVQRLKDGLGTVLEHFYPLAGRLAKDQDGVLVIECEGDSLVGAEVVQASADAVLVDDLAQSDSAHDFIPYTGVMNLEGLHLPLLAVQLTKLRDGIALGVAFNHAVLDGTATWQFMNAWSEQCRSSSISVLPFHDRAKARSTRVKTNLPSSAKEHENGDPNGPPKPLRAKVFSFSSTAIETLKSNINAGLPPSSKPISAFQSLGAHVWRAVSRARGLSPEAYTVFAIFTDCRKRLDPPMPDHYFGNLIQAIFTVTATGLLLANPPEFAAELINKVIVSHDAKAISSRLDEYEAKPKMFYYSDAGVNTVAVGSSPRFKVYDVDFGFGRPERVRSGSNNKFDGMMFLYPGKDGGRSIDVELTLDAEAMENLEKDEEFLIVDNTTTTTTNNA</sequence>
<protein>
    <recommendedName>
        <fullName evidence="7">BAHD acyltransferase DCR</fullName>
    </recommendedName>
</protein>
<evidence type="ECO:0000313" key="5">
    <source>
        <dbReference type="EMBL" id="KAJ0966636.1"/>
    </source>
</evidence>
<dbReference type="PANTHER" id="PTHR31896">
    <property type="entry name" value="FAMILY REGULATORY PROTEIN, PUTATIVE (AFU_ORTHOLOGUE AFUA_3G14730)-RELATED"/>
    <property type="match status" value="1"/>
</dbReference>
<comment type="caution">
    <text evidence="5">The sequence shown here is derived from an EMBL/GenBank/DDBJ whole genome shotgun (WGS) entry which is preliminary data.</text>
</comment>
<name>A0A9D5C525_9LILI</name>
<dbReference type="Pfam" id="PF02458">
    <property type="entry name" value="Transferase"/>
    <property type="match status" value="1"/>
</dbReference>
<evidence type="ECO:0000256" key="2">
    <source>
        <dbReference type="ARBA" id="ARBA00022679"/>
    </source>
</evidence>
<evidence type="ECO:0008006" key="7">
    <source>
        <dbReference type="Google" id="ProtNLM"/>
    </source>
</evidence>
<dbReference type="InterPro" id="IPR051283">
    <property type="entry name" value="Sec_Metabolite_Acyltrans"/>
</dbReference>
<evidence type="ECO:0000256" key="3">
    <source>
        <dbReference type="ARBA" id="ARBA00023315"/>
    </source>
</evidence>
<dbReference type="AlphaFoldDB" id="A0A9D5C525"/>
<accession>A0A9D5C525</accession>
<dbReference type="GO" id="GO:0016747">
    <property type="term" value="F:acyltransferase activity, transferring groups other than amino-acyl groups"/>
    <property type="evidence" value="ECO:0007669"/>
    <property type="project" value="UniProtKB-ARBA"/>
</dbReference>
<feature type="region of interest" description="Disordered" evidence="4">
    <location>
        <begin position="199"/>
        <end position="225"/>
    </location>
</feature>
<reference evidence="5" key="2">
    <citation type="journal article" date="2022" name="Hortic Res">
        <title>The genome of Dioscorea zingiberensis sheds light on the biosynthesis, origin and evolution of the medicinally important diosgenin saponins.</title>
        <authorList>
            <person name="Li Y."/>
            <person name="Tan C."/>
            <person name="Li Z."/>
            <person name="Guo J."/>
            <person name="Li S."/>
            <person name="Chen X."/>
            <person name="Wang C."/>
            <person name="Dai X."/>
            <person name="Yang H."/>
            <person name="Song W."/>
            <person name="Hou L."/>
            <person name="Xu J."/>
            <person name="Tong Z."/>
            <person name="Xu A."/>
            <person name="Yuan X."/>
            <person name="Wang W."/>
            <person name="Yang Q."/>
            <person name="Chen L."/>
            <person name="Sun Z."/>
            <person name="Wang K."/>
            <person name="Pan B."/>
            <person name="Chen J."/>
            <person name="Bao Y."/>
            <person name="Liu F."/>
            <person name="Qi X."/>
            <person name="Gang D.R."/>
            <person name="Wen J."/>
            <person name="Li J."/>
        </authorList>
    </citation>
    <scope>NUCLEOTIDE SEQUENCE</scope>
    <source>
        <strain evidence="5">Dzin_1.0</strain>
    </source>
</reference>